<comment type="caution">
    <text evidence="4">The sequence shown here is derived from an EMBL/GenBank/DDBJ whole genome shotgun (WGS) entry which is preliminary data.</text>
</comment>
<dbReference type="InterPro" id="IPR020556">
    <property type="entry name" value="Amidase_CS"/>
</dbReference>
<keyword evidence="5" id="KW-1185">Reference proteome</keyword>
<dbReference type="Proteomes" id="UP000029443">
    <property type="component" value="Unassembled WGS sequence"/>
</dbReference>
<dbReference type="InterPro" id="IPR000120">
    <property type="entry name" value="Amidase"/>
</dbReference>
<sequence length="498" mass="53257">MKFEEYRQFDAMGLAELVGKGEVAASELLETAIARAEQVNPSLNGLIIPLYEQARSRAASPLEGPLAGVPMLVKDLFQEMGGAPSYQGNKARKKNDIRADQDSTLVARWKAAGLVPFGRTNTPEFGAKGITEPDSYGPARNPWNPDHTPGGSSGGSAAMVASGVVPVAGANDGGGSIRIPAACCGLFGLKPGRGRTPWGPTFTEAMHGIAVNHVLTRSVRDSALLLDLTHGDERGSLFQIAPPAQPYQVAAASRPGTLRIGFSTASPLGTPVDPEAVKAVEKTVALLRELGHEVVEAEPQMDAKQMCMDWLSVWFGQCAAEVDEVKALTGCGDEGFELDTLAIAAFGRATPAHEYVKCQTRWQQYMIALDTFLEQYDFWLTPTLAMPPARIGEMATPGWQQSALKMLLKVGGEKLLMKTGMIEQMAMENFKYMPFTQFANVTGVPAMSVPLHWCDSASGKPGLPLGSQFVGGHGDEGKLLALAAQLEEAAPWFDKVPM</sequence>
<dbReference type="RefSeq" id="WP_035250517.1">
    <property type="nucleotide sequence ID" value="NZ_ARXU01000018.1"/>
</dbReference>
<dbReference type="PANTHER" id="PTHR11895">
    <property type="entry name" value="TRANSAMIDASE"/>
    <property type="match status" value="1"/>
</dbReference>
<evidence type="ECO:0000313" key="4">
    <source>
        <dbReference type="EMBL" id="KGD59810.1"/>
    </source>
</evidence>
<dbReference type="Pfam" id="PF01425">
    <property type="entry name" value="Amidase"/>
    <property type="match status" value="1"/>
</dbReference>
<evidence type="ECO:0000256" key="2">
    <source>
        <dbReference type="SAM" id="MobiDB-lite"/>
    </source>
</evidence>
<accession>A0ABR4W8S8</accession>
<proteinExistence type="inferred from homology"/>
<dbReference type="PROSITE" id="PS00571">
    <property type="entry name" value="AMIDASES"/>
    <property type="match status" value="1"/>
</dbReference>
<name>A0ABR4W8S8_9GAMM</name>
<dbReference type="PANTHER" id="PTHR11895:SF7">
    <property type="entry name" value="GLUTAMYL-TRNA(GLN) AMIDOTRANSFERASE SUBUNIT A, MITOCHONDRIAL"/>
    <property type="match status" value="1"/>
</dbReference>
<reference evidence="4 5" key="1">
    <citation type="submission" date="2012-09" db="EMBL/GenBank/DDBJ databases">
        <title>Genome Sequence of alkane-degrading Bacterium Alcanivorax jadensis T9.</title>
        <authorList>
            <person name="Lai Q."/>
            <person name="Shao Z."/>
        </authorList>
    </citation>
    <scope>NUCLEOTIDE SEQUENCE [LARGE SCALE GENOMIC DNA]</scope>
    <source>
        <strain evidence="4 5">T9</strain>
    </source>
</reference>
<organism evidence="4 5">
    <name type="scientific">Alcanivorax jadensis T9</name>
    <dbReference type="NCBI Taxonomy" id="1177181"/>
    <lineage>
        <taxon>Bacteria</taxon>
        <taxon>Pseudomonadati</taxon>
        <taxon>Pseudomonadota</taxon>
        <taxon>Gammaproteobacteria</taxon>
        <taxon>Oceanospirillales</taxon>
        <taxon>Alcanivoracaceae</taxon>
        <taxon>Alcanivorax</taxon>
    </lineage>
</organism>
<dbReference type="EMBL" id="ARXU01000018">
    <property type="protein sequence ID" value="KGD59810.1"/>
    <property type="molecule type" value="Genomic_DNA"/>
</dbReference>
<feature type="region of interest" description="Disordered" evidence="2">
    <location>
        <begin position="123"/>
        <end position="155"/>
    </location>
</feature>
<dbReference type="SUPFAM" id="SSF75304">
    <property type="entry name" value="Amidase signature (AS) enzymes"/>
    <property type="match status" value="1"/>
</dbReference>
<dbReference type="InterPro" id="IPR023631">
    <property type="entry name" value="Amidase_dom"/>
</dbReference>
<comment type="similarity">
    <text evidence="1">Belongs to the amidase family.</text>
</comment>
<gene>
    <name evidence="4" type="ORF">T9A_03192</name>
</gene>
<dbReference type="InterPro" id="IPR036928">
    <property type="entry name" value="AS_sf"/>
</dbReference>
<dbReference type="Gene3D" id="3.90.1300.10">
    <property type="entry name" value="Amidase signature (AS) domain"/>
    <property type="match status" value="1"/>
</dbReference>
<evidence type="ECO:0000259" key="3">
    <source>
        <dbReference type="Pfam" id="PF01425"/>
    </source>
</evidence>
<evidence type="ECO:0000256" key="1">
    <source>
        <dbReference type="ARBA" id="ARBA00009199"/>
    </source>
</evidence>
<protein>
    <submittedName>
        <fullName evidence="4">Amidase</fullName>
    </submittedName>
</protein>
<feature type="domain" description="Amidase" evidence="3">
    <location>
        <begin position="27"/>
        <end position="480"/>
    </location>
</feature>
<evidence type="ECO:0000313" key="5">
    <source>
        <dbReference type="Proteomes" id="UP000029443"/>
    </source>
</evidence>